<reference evidence="5" key="1">
    <citation type="submission" date="2023-07" db="EMBL/GenBank/DDBJ databases">
        <title>Novel species in the genus Lipingzhangella isolated from Sambhar Salt Lake.</title>
        <authorList>
            <person name="Jiya N."/>
            <person name="Kajale S."/>
            <person name="Sharma A."/>
        </authorList>
    </citation>
    <scope>NUCLEOTIDE SEQUENCE [LARGE SCALE GENOMIC DNA]</scope>
    <source>
        <strain evidence="5">LS1_29</strain>
    </source>
</reference>
<sequence length="355" mass="38208">MSDTGRPRHPGTGSGLVLEQLSVGYRDSGRNWVPVLRQVTAEARRGELTVLLGPNGAGKSTLVRTVCGLAPPLSGHCYLDGVDLARMSDSERSRSLAVVLTERGVPGLVRARELVALGRHPHTGLTGRLNAHDHRRIAWALAAVGASDLAERRVGELSDGERQRVFTARALAQEPSALLLDEPTAFLDITGRVAVTSLLRQLAEGQHLAVVVCTHDLELALRVADMVWLVSRGQLRSGTPEELSLSGEIGAVFDGDDLVFDTDSGTFRPHGSPEQRRSAVVSGTEPAAAMTARALRRVGWHVPGPDEPAPPWPALDVHVGRHRFHSTHAGSPHEHATLGEFTRWARGLARERSTS</sequence>
<dbReference type="CDD" id="cd03214">
    <property type="entry name" value="ABC_Iron-Siderophores_B12_Hemin"/>
    <property type="match status" value="1"/>
</dbReference>
<dbReference type="EMBL" id="JAVLVT010000003">
    <property type="protein sequence ID" value="MDS1270316.1"/>
    <property type="molecule type" value="Genomic_DNA"/>
</dbReference>
<dbReference type="Proteomes" id="UP001250214">
    <property type="component" value="Unassembled WGS sequence"/>
</dbReference>
<dbReference type="RefSeq" id="WP_310911837.1">
    <property type="nucleotide sequence ID" value="NZ_JAVLVT010000003.1"/>
</dbReference>
<keyword evidence="1" id="KW-0547">Nucleotide-binding</keyword>
<comment type="caution">
    <text evidence="4">The sequence shown here is derived from an EMBL/GenBank/DDBJ whole genome shotgun (WGS) entry which is preliminary data.</text>
</comment>
<dbReference type="GO" id="GO:0005524">
    <property type="term" value="F:ATP binding"/>
    <property type="evidence" value="ECO:0007669"/>
    <property type="project" value="UniProtKB-KW"/>
</dbReference>
<dbReference type="PROSITE" id="PS50893">
    <property type="entry name" value="ABC_TRANSPORTER_2"/>
    <property type="match status" value="1"/>
</dbReference>
<dbReference type="PANTHER" id="PTHR42794:SF2">
    <property type="entry name" value="ABC TRANSPORTER ATP-BINDING PROTEIN"/>
    <property type="match status" value="1"/>
</dbReference>
<dbReference type="InterPro" id="IPR027417">
    <property type="entry name" value="P-loop_NTPase"/>
</dbReference>
<keyword evidence="2 4" id="KW-0067">ATP-binding</keyword>
<evidence type="ECO:0000313" key="5">
    <source>
        <dbReference type="Proteomes" id="UP001250214"/>
    </source>
</evidence>
<name>A0ABU2H4T9_9ACTN</name>
<organism evidence="4 5">
    <name type="scientific">Lipingzhangella rawalii</name>
    <dbReference type="NCBI Taxonomy" id="2055835"/>
    <lineage>
        <taxon>Bacteria</taxon>
        <taxon>Bacillati</taxon>
        <taxon>Actinomycetota</taxon>
        <taxon>Actinomycetes</taxon>
        <taxon>Streptosporangiales</taxon>
        <taxon>Nocardiopsidaceae</taxon>
        <taxon>Lipingzhangella</taxon>
    </lineage>
</organism>
<evidence type="ECO:0000259" key="3">
    <source>
        <dbReference type="PROSITE" id="PS50893"/>
    </source>
</evidence>
<dbReference type="SMART" id="SM00382">
    <property type="entry name" value="AAA"/>
    <property type="match status" value="1"/>
</dbReference>
<dbReference type="Gene3D" id="3.40.50.300">
    <property type="entry name" value="P-loop containing nucleotide triphosphate hydrolases"/>
    <property type="match status" value="1"/>
</dbReference>
<dbReference type="SUPFAM" id="SSF52540">
    <property type="entry name" value="P-loop containing nucleoside triphosphate hydrolases"/>
    <property type="match status" value="1"/>
</dbReference>
<evidence type="ECO:0000256" key="2">
    <source>
        <dbReference type="ARBA" id="ARBA00022840"/>
    </source>
</evidence>
<evidence type="ECO:0000256" key="1">
    <source>
        <dbReference type="ARBA" id="ARBA00022741"/>
    </source>
</evidence>
<feature type="domain" description="ABC transporter" evidence="3">
    <location>
        <begin position="18"/>
        <end position="257"/>
    </location>
</feature>
<dbReference type="Pfam" id="PF00005">
    <property type="entry name" value="ABC_tran"/>
    <property type="match status" value="1"/>
</dbReference>
<dbReference type="InterPro" id="IPR003593">
    <property type="entry name" value="AAA+_ATPase"/>
</dbReference>
<dbReference type="PANTHER" id="PTHR42794">
    <property type="entry name" value="HEMIN IMPORT ATP-BINDING PROTEIN HMUV"/>
    <property type="match status" value="1"/>
</dbReference>
<keyword evidence="5" id="KW-1185">Reference proteome</keyword>
<accession>A0ABU2H4T9</accession>
<dbReference type="InterPro" id="IPR003439">
    <property type="entry name" value="ABC_transporter-like_ATP-bd"/>
</dbReference>
<gene>
    <name evidence="4" type="ORF">RIF23_08415</name>
</gene>
<protein>
    <submittedName>
        <fullName evidence="4">ABC transporter ATP-binding protein</fullName>
    </submittedName>
</protein>
<evidence type="ECO:0000313" key="4">
    <source>
        <dbReference type="EMBL" id="MDS1270316.1"/>
    </source>
</evidence>
<proteinExistence type="predicted"/>